<evidence type="ECO:0000313" key="1">
    <source>
        <dbReference type="EMBL" id="KAG8567064.1"/>
    </source>
</evidence>
<accession>A0AAV7AZS8</accession>
<dbReference type="AlphaFoldDB" id="A0AAV7AZS8"/>
<comment type="caution">
    <text evidence="1">The sequence shown here is derived from an EMBL/GenBank/DDBJ whole genome shotgun (WGS) entry which is preliminary data.</text>
</comment>
<organism evidence="1 2">
    <name type="scientific">Engystomops pustulosus</name>
    <name type="common">Tungara frog</name>
    <name type="synonym">Physalaemus pustulosus</name>
    <dbReference type="NCBI Taxonomy" id="76066"/>
    <lineage>
        <taxon>Eukaryota</taxon>
        <taxon>Metazoa</taxon>
        <taxon>Chordata</taxon>
        <taxon>Craniata</taxon>
        <taxon>Vertebrata</taxon>
        <taxon>Euteleostomi</taxon>
        <taxon>Amphibia</taxon>
        <taxon>Batrachia</taxon>
        <taxon>Anura</taxon>
        <taxon>Neobatrachia</taxon>
        <taxon>Hyloidea</taxon>
        <taxon>Leptodactylidae</taxon>
        <taxon>Leiuperinae</taxon>
        <taxon>Engystomops</taxon>
    </lineage>
</organism>
<keyword evidence="2" id="KW-1185">Reference proteome</keyword>
<gene>
    <name evidence="1" type="ORF">GDO81_013486</name>
</gene>
<dbReference type="EMBL" id="WNYA01000006">
    <property type="protein sequence ID" value="KAG8567064.1"/>
    <property type="molecule type" value="Genomic_DNA"/>
</dbReference>
<dbReference type="Proteomes" id="UP000824782">
    <property type="component" value="Unassembled WGS sequence"/>
</dbReference>
<name>A0AAV7AZS8_ENGPU</name>
<sequence>MYTAIDFNHVRSTIQIKTKKFCLHEFLYLIYGNIFASRFTYCSDWTVKTPEHTWADSQTGLESEKFFECKVTLTIVMSRKAISSSIQGRF</sequence>
<proteinExistence type="predicted"/>
<reference evidence="1" key="1">
    <citation type="thesis" date="2020" institute="ProQuest LLC" country="789 East Eisenhower Parkway, Ann Arbor, MI, USA">
        <title>Comparative Genomics and Chromosome Evolution.</title>
        <authorList>
            <person name="Mudd A.B."/>
        </authorList>
    </citation>
    <scope>NUCLEOTIDE SEQUENCE</scope>
    <source>
        <strain evidence="1">237g6f4</strain>
        <tissue evidence="1">Blood</tissue>
    </source>
</reference>
<protein>
    <submittedName>
        <fullName evidence="1">Uncharacterized protein</fullName>
    </submittedName>
</protein>
<evidence type="ECO:0000313" key="2">
    <source>
        <dbReference type="Proteomes" id="UP000824782"/>
    </source>
</evidence>